<feature type="region of interest" description="Disordered" evidence="1">
    <location>
        <begin position="1"/>
        <end position="20"/>
    </location>
</feature>
<organism evidence="2">
    <name type="scientific">marine sediment metagenome</name>
    <dbReference type="NCBI Taxonomy" id="412755"/>
    <lineage>
        <taxon>unclassified sequences</taxon>
        <taxon>metagenomes</taxon>
        <taxon>ecological metagenomes</taxon>
    </lineage>
</organism>
<dbReference type="EMBL" id="LAZR01060186">
    <property type="protein sequence ID" value="KKK66212.1"/>
    <property type="molecule type" value="Genomic_DNA"/>
</dbReference>
<protein>
    <submittedName>
        <fullName evidence="2">Uncharacterized protein</fullName>
    </submittedName>
</protein>
<dbReference type="AlphaFoldDB" id="A0A0F8XAN0"/>
<accession>A0A0F8XAN0</accession>
<feature type="compositionally biased region" description="Basic and acidic residues" evidence="1">
    <location>
        <begin position="1"/>
        <end position="12"/>
    </location>
</feature>
<reference evidence="2" key="1">
    <citation type="journal article" date="2015" name="Nature">
        <title>Complex archaea that bridge the gap between prokaryotes and eukaryotes.</title>
        <authorList>
            <person name="Spang A."/>
            <person name="Saw J.H."/>
            <person name="Jorgensen S.L."/>
            <person name="Zaremba-Niedzwiedzka K."/>
            <person name="Martijn J."/>
            <person name="Lind A.E."/>
            <person name="van Eijk R."/>
            <person name="Schleper C."/>
            <person name="Guy L."/>
            <person name="Ettema T.J."/>
        </authorList>
    </citation>
    <scope>NUCLEOTIDE SEQUENCE</scope>
</reference>
<name>A0A0F8XAN0_9ZZZZ</name>
<evidence type="ECO:0000256" key="1">
    <source>
        <dbReference type="SAM" id="MobiDB-lite"/>
    </source>
</evidence>
<comment type="caution">
    <text evidence="2">The sequence shown here is derived from an EMBL/GenBank/DDBJ whole genome shotgun (WGS) entry which is preliminary data.</text>
</comment>
<evidence type="ECO:0000313" key="2">
    <source>
        <dbReference type="EMBL" id="KKK66212.1"/>
    </source>
</evidence>
<proteinExistence type="predicted"/>
<gene>
    <name evidence="2" type="ORF">LCGC14_2966370</name>
</gene>
<sequence length="65" mass="7345">MDEKKQITREQQLKGNKKGGNFIGKNGKLFLVRCFNCEPEYGTENSAMAVVSGQCAWCGWKEDKD</sequence>